<dbReference type="AlphaFoldDB" id="A0A0B0NMD7"/>
<protein>
    <submittedName>
        <fullName evidence="1">Uncharacterized protein</fullName>
    </submittedName>
</protein>
<evidence type="ECO:0000313" key="1">
    <source>
        <dbReference type="EMBL" id="KHG12241.1"/>
    </source>
</evidence>
<dbReference type="EMBL" id="KN397336">
    <property type="protein sequence ID" value="KHG12241.1"/>
    <property type="molecule type" value="Genomic_DNA"/>
</dbReference>
<evidence type="ECO:0000313" key="2">
    <source>
        <dbReference type="Proteomes" id="UP000032142"/>
    </source>
</evidence>
<accession>A0A0B0NMD7</accession>
<sequence>MQWIKLKATRCDELEGDYLNKKSNKEVKTQQDRAKLAFHYVFAPFPLHDNEQRGAAVTGQFFSPFTTFNPNTPNPLTFHQTQYNKTLTQP</sequence>
<reference evidence="2" key="1">
    <citation type="submission" date="2014-09" db="EMBL/GenBank/DDBJ databases">
        <authorList>
            <person name="Mudge J."/>
            <person name="Ramaraj T."/>
            <person name="Lindquist I.E."/>
            <person name="Bharti A.K."/>
            <person name="Sundararajan A."/>
            <person name="Cameron C.T."/>
            <person name="Woodward J.E."/>
            <person name="May G.D."/>
            <person name="Brubaker C."/>
            <person name="Broadhvest J."/>
            <person name="Wilkins T.A."/>
        </authorList>
    </citation>
    <scope>NUCLEOTIDE SEQUENCE</scope>
    <source>
        <strain evidence="2">cv. AKA8401</strain>
    </source>
</reference>
<proteinExistence type="predicted"/>
<dbReference type="Proteomes" id="UP000032142">
    <property type="component" value="Unassembled WGS sequence"/>
</dbReference>
<keyword evidence="2" id="KW-1185">Reference proteome</keyword>
<gene>
    <name evidence="1" type="ORF">F383_19513</name>
</gene>
<name>A0A0B0NMD7_GOSAR</name>
<organism evidence="1 2">
    <name type="scientific">Gossypium arboreum</name>
    <name type="common">Tree cotton</name>
    <name type="synonym">Gossypium nanking</name>
    <dbReference type="NCBI Taxonomy" id="29729"/>
    <lineage>
        <taxon>Eukaryota</taxon>
        <taxon>Viridiplantae</taxon>
        <taxon>Streptophyta</taxon>
        <taxon>Embryophyta</taxon>
        <taxon>Tracheophyta</taxon>
        <taxon>Spermatophyta</taxon>
        <taxon>Magnoliopsida</taxon>
        <taxon>eudicotyledons</taxon>
        <taxon>Gunneridae</taxon>
        <taxon>Pentapetalae</taxon>
        <taxon>rosids</taxon>
        <taxon>malvids</taxon>
        <taxon>Malvales</taxon>
        <taxon>Malvaceae</taxon>
        <taxon>Malvoideae</taxon>
        <taxon>Gossypium</taxon>
    </lineage>
</organism>